<dbReference type="Gene3D" id="3.30.420.10">
    <property type="entry name" value="Ribonuclease H-like superfamily/Ribonuclease H"/>
    <property type="match status" value="1"/>
</dbReference>
<comment type="caution">
    <text evidence="3">The sequence shown here is derived from an EMBL/GenBank/DDBJ whole genome shotgun (WGS) entry which is preliminary data.</text>
</comment>
<evidence type="ECO:0000259" key="2">
    <source>
        <dbReference type="Pfam" id="PF13456"/>
    </source>
</evidence>
<dbReference type="PANTHER" id="PTHR47723">
    <property type="entry name" value="OS05G0353850 PROTEIN"/>
    <property type="match status" value="1"/>
</dbReference>
<dbReference type="InterPro" id="IPR053151">
    <property type="entry name" value="RNase_H-like"/>
</dbReference>
<proteinExistence type="predicted"/>
<keyword evidence="4" id="KW-1185">Reference proteome</keyword>
<dbReference type="Pfam" id="PF13456">
    <property type="entry name" value="RVT_3"/>
    <property type="match status" value="1"/>
</dbReference>
<protein>
    <recommendedName>
        <fullName evidence="2">RNase H type-1 domain-containing protein</fullName>
    </recommendedName>
</protein>
<feature type="region of interest" description="Disordered" evidence="1">
    <location>
        <begin position="141"/>
        <end position="194"/>
    </location>
</feature>
<dbReference type="InterPro" id="IPR012337">
    <property type="entry name" value="RNaseH-like_sf"/>
</dbReference>
<dbReference type="PANTHER" id="PTHR47723:SF19">
    <property type="entry name" value="POLYNUCLEOTIDYL TRANSFERASE, RIBONUCLEASE H-LIKE SUPERFAMILY PROTEIN"/>
    <property type="match status" value="1"/>
</dbReference>
<dbReference type="SUPFAM" id="SSF53098">
    <property type="entry name" value="Ribonuclease H-like"/>
    <property type="match status" value="1"/>
</dbReference>
<reference evidence="3 4" key="1">
    <citation type="journal article" date="2023" name="bioRxiv">
        <title>Genome report: Whole genome sequence and annotation of Penstemon davidsonii.</title>
        <authorList>
            <person name="Ostevik K.L."/>
            <person name="Alabady M."/>
            <person name="Zhang M."/>
            <person name="Rausher M.D."/>
        </authorList>
    </citation>
    <scope>NUCLEOTIDE SEQUENCE [LARGE SCALE GENOMIC DNA]</scope>
    <source>
        <strain evidence="3">DNT005</strain>
        <tissue evidence="3">Whole leaf</tissue>
    </source>
</reference>
<evidence type="ECO:0000256" key="1">
    <source>
        <dbReference type="SAM" id="MobiDB-lite"/>
    </source>
</evidence>
<feature type="compositionally biased region" description="Basic and acidic residues" evidence="1">
    <location>
        <begin position="185"/>
        <end position="194"/>
    </location>
</feature>
<feature type="compositionally biased region" description="Basic and acidic residues" evidence="1">
    <location>
        <begin position="141"/>
        <end position="163"/>
    </location>
</feature>
<dbReference type="InterPro" id="IPR002156">
    <property type="entry name" value="RNaseH_domain"/>
</dbReference>
<dbReference type="CDD" id="cd06222">
    <property type="entry name" value="RNase_H_like"/>
    <property type="match status" value="1"/>
</dbReference>
<feature type="domain" description="RNase H type-1" evidence="2">
    <location>
        <begin position="201"/>
        <end position="274"/>
    </location>
</feature>
<dbReference type="Proteomes" id="UP001291926">
    <property type="component" value="Unassembled WGS sequence"/>
</dbReference>
<gene>
    <name evidence="3" type="ORF">RD792_004596</name>
</gene>
<dbReference type="EMBL" id="JAYDYQ010001088">
    <property type="protein sequence ID" value="KAK4488806.1"/>
    <property type="molecule type" value="Genomic_DNA"/>
</dbReference>
<dbReference type="InterPro" id="IPR044730">
    <property type="entry name" value="RNase_H-like_dom_plant"/>
</dbReference>
<organism evidence="3 4">
    <name type="scientific">Penstemon davidsonii</name>
    <dbReference type="NCBI Taxonomy" id="160366"/>
    <lineage>
        <taxon>Eukaryota</taxon>
        <taxon>Viridiplantae</taxon>
        <taxon>Streptophyta</taxon>
        <taxon>Embryophyta</taxon>
        <taxon>Tracheophyta</taxon>
        <taxon>Spermatophyta</taxon>
        <taxon>Magnoliopsida</taxon>
        <taxon>eudicotyledons</taxon>
        <taxon>Gunneridae</taxon>
        <taxon>Pentapetalae</taxon>
        <taxon>asterids</taxon>
        <taxon>lamiids</taxon>
        <taxon>Lamiales</taxon>
        <taxon>Plantaginaceae</taxon>
        <taxon>Cheloneae</taxon>
        <taxon>Penstemon</taxon>
    </lineage>
</organism>
<accession>A0ABR0DHU7</accession>
<evidence type="ECO:0000313" key="4">
    <source>
        <dbReference type="Proteomes" id="UP001291926"/>
    </source>
</evidence>
<sequence length="300" mass="34055">MNMFQELSNSNDKETLVEQEKGDFIKKVSVQGENKHIKSQNSKKTSKGDKKTDLSNLRSEKPITQMADMIEDCLEAGEPSQPKMGLVTDFEDQMVVDLVAAHNVEEKELGPMQIDPIETYTKPIILESNVLLSADPTLEAGKESLRSERQNTQHNREDKHGREVFPPTLRLQNGKGNDSEPIVPADRRCGQRKEQHARVAREGLALAWERRLRRVELEVDSEVVLNLINSADTKTHPLGFIIDDCRRLMGMPWECITRHTLRSGNSCADALAKMGHDMEDELQCWDTPLEQLLQWLEGDC</sequence>
<evidence type="ECO:0000313" key="3">
    <source>
        <dbReference type="EMBL" id="KAK4488806.1"/>
    </source>
</evidence>
<feature type="region of interest" description="Disordered" evidence="1">
    <location>
        <begin position="27"/>
        <end position="54"/>
    </location>
</feature>
<dbReference type="InterPro" id="IPR036397">
    <property type="entry name" value="RNaseH_sf"/>
</dbReference>
<name>A0ABR0DHU7_9LAMI</name>